<dbReference type="AlphaFoldDB" id="A0A2A7D2H0"/>
<dbReference type="EMBL" id="NVLX01000031">
    <property type="protein sequence ID" value="PDZ14124.1"/>
    <property type="molecule type" value="Genomic_DNA"/>
</dbReference>
<feature type="transmembrane region" description="Helical" evidence="1">
    <location>
        <begin position="21"/>
        <end position="42"/>
    </location>
</feature>
<dbReference type="RefSeq" id="WP_097841927.1">
    <property type="nucleotide sequence ID" value="NZ_NVLX01000031.1"/>
</dbReference>
<name>A0A2A7D2H0_BACAN</name>
<feature type="domain" description="2TM" evidence="2">
    <location>
        <begin position="11"/>
        <end position="89"/>
    </location>
</feature>
<gene>
    <name evidence="3" type="ORF">CON16_26530</name>
</gene>
<reference evidence="3 4" key="1">
    <citation type="submission" date="2017-09" db="EMBL/GenBank/DDBJ databases">
        <title>Large-scale bioinformatics analysis of Bacillus genomes uncovers conserved roles of natural products in bacterial physiology.</title>
        <authorList>
            <consortium name="Agbiome Team Llc"/>
            <person name="Bleich R.M."/>
            <person name="Grubbs K.J."/>
            <person name="Santa Maria K.C."/>
            <person name="Allen S.E."/>
            <person name="Farag S."/>
            <person name="Shank E.A."/>
            <person name="Bowers A."/>
        </authorList>
    </citation>
    <scope>NUCLEOTIDE SEQUENCE [LARGE SCALE GENOMIC DNA]</scope>
    <source>
        <strain evidence="3 4">AFS095574</strain>
    </source>
</reference>
<accession>A0A2A7D2H0</accession>
<proteinExistence type="predicted"/>
<organism evidence="3 4">
    <name type="scientific">Bacillus anthracis</name>
    <name type="common">anthrax bacterium</name>
    <dbReference type="NCBI Taxonomy" id="1392"/>
    <lineage>
        <taxon>Bacteria</taxon>
        <taxon>Bacillati</taxon>
        <taxon>Bacillota</taxon>
        <taxon>Bacilli</taxon>
        <taxon>Bacillales</taxon>
        <taxon>Bacillaceae</taxon>
        <taxon>Bacillus</taxon>
        <taxon>Bacillus cereus group</taxon>
    </lineage>
</organism>
<keyword evidence="3" id="KW-0418">Kinase</keyword>
<dbReference type="Pfam" id="PF13239">
    <property type="entry name" value="2TM"/>
    <property type="match status" value="1"/>
</dbReference>
<evidence type="ECO:0000259" key="2">
    <source>
        <dbReference type="Pfam" id="PF13239"/>
    </source>
</evidence>
<sequence length="91" mass="11009">MENEQSARHQNAIRKMKRLKGFYTHLFIYVSVNIFLIIANLIKSPSDLWVTKSIFGWGIGILVHLLYVVFFYYFNTQNWEERKIKQYMDKD</sequence>
<evidence type="ECO:0000256" key="1">
    <source>
        <dbReference type="SAM" id="Phobius"/>
    </source>
</evidence>
<evidence type="ECO:0000313" key="4">
    <source>
        <dbReference type="Proteomes" id="UP000220192"/>
    </source>
</evidence>
<keyword evidence="3" id="KW-0808">Transferase</keyword>
<protein>
    <submittedName>
        <fullName evidence="3">Histidine kinase</fullName>
    </submittedName>
</protein>
<keyword evidence="1" id="KW-1133">Transmembrane helix</keyword>
<dbReference type="Proteomes" id="UP000220192">
    <property type="component" value="Unassembled WGS sequence"/>
</dbReference>
<feature type="transmembrane region" description="Helical" evidence="1">
    <location>
        <begin position="54"/>
        <end position="74"/>
    </location>
</feature>
<dbReference type="InterPro" id="IPR025698">
    <property type="entry name" value="2TM_dom"/>
</dbReference>
<evidence type="ECO:0000313" key="3">
    <source>
        <dbReference type="EMBL" id="PDZ14124.1"/>
    </source>
</evidence>
<comment type="caution">
    <text evidence="3">The sequence shown here is derived from an EMBL/GenBank/DDBJ whole genome shotgun (WGS) entry which is preliminary data.</text>
</comment>
<dbReference type="GO" id="GO:0016301">
    <property type="term" value="F:kinase activity"/>
    <property type="evidence" value="ECO:0007669"/>
    <property type="project" value="UniProtKB-KW"/>
</dbReference>
<keyword evidence="1" id="KW-0812">Transmembrane</keyword>
<keyword evidence="1" id="KW-0472">Membrane</keyword>